<reference evidence="2 3" key="1">
    <citation type="submission" date="2018-09" db="EMBL/GenBank/DDBJ databases">
        <authorList>
            <person name="Grouzdev D.S."/>
            <person name="Krutkina M.S."/>
        </authorList>
    </citation>
    <scope>NUCLEOTIDE SEQUENCE [LARGE SCALE GENOMIC DNA]</scope>
    <source>
        <strain evidence="2 3">RmlP001</strain>
    </source>
</reference>
<protein>
    <submittedName>
        <fullName evidence="2">Uncharacterized protein</fullName>
    </submittedName>
</protein>
<sequence length="85" mass="8881">MSGDTATRRRFGTRRPNVGSTDLDPRYVTAAIRAGGSVRPTGAPPPRRRGAARGPRPVPGASPRPSRPSLPGAPPRPMAPAPRPL</sequence>
<proteinExistence type="predicted"/>
<dbReference type="EMBL" id="QYBC01000031">
    <property type="protein sequence ID" value="RYB01699.1"/>
    <property type="molecule type" value="Genomic_DNA"/>
</dbReference>
<gene>
    <name evidence="2" type="ORF">D3272_24910</name>
</gene>
<comment type="caution">
    <text evidence="2">The sequence shown here is derived from an EMBL/GenBank/DDBJ whole genome shotgun (WGS) entry which is preliminary data.</text>
</comment>
<evidence type="ECO:0000313" key="2">
    <source>
        <dbReference type="EMBL" id="RYB01699.1"/>
    </source>
</evidence>
<accession>A0A4Q2R7N8</accession>
<organism evidence="2 3">
    <name type="scientific">Lichenibacterium ramalinae</name>
    <dbReference type="NCBI Taxonomy" id="2316527"/>
    <lineage>
        <taxon>Bacteria</taxon>
        <taxon>Pseudomonadati</taxon>
        <taxon>Pseudomonadota</taxon>
        <taxon>Alphaproteobacteria</taxon>
        <taxon>Hyphomicrobiales</taxon>
        <taxon>Lichenihabitantaceae</taxon>
        <taxon>Lichenibacterium</taxon>
    </lineage>
</organism>
<name>A0A4Q2R7N8_9HYPH</name>
<feature type="region of interest" description="Disordered" evidence="1">
    <location>
        <begin position="1"/>
        <end position="85"/>
    </location>
</feature>
<dbReference type="AlphaFoldDB" id="A0A4Q2R7N8"/>
<reference evidence="2 3" key="2">
    <citation type="submission" date="2019-02" db="EMBL/GenBank/DDBJ databases">
        <title>'Lichenibacterium ramalinii' gen. nov. sp. nov., 'Lichenibacterium minor' gen. nov. sp. nov.</title>
        <authorList>
            <person name="Pankratov T."/>
        </authorList>
    </citation>
    <scope>NUCLEOTIDE SEQUENCE [LARGE SCALE GENOMIC DNA]</scope>
    <source>
        <strain evidence="2 3">RmlP001</strain>
    </source>
</reference>
<dbReference type="Proteomes" id="UP000289411">
    <property type="component" value="Unassembled WGS sequence"/>
</dbReference>
<keyword evidence="3" id="KW-1185">Reference proteome</keyword>
<evidence type="ECO:0000313" key="3">
    <source>
        <dbReference type="Proteomes" id="UP000289411"/>
    </source>
</evidence>
<evidence type="ECO:0000256" key="1">
    <source>
        <dbReference type="SAM" id="MobiDB-lite"/>
    </source>
</evidence>
<feature type="compositionally biased region" description="Pro residues" evidence="1">
    <location>
        <begin position="56"/>
        <end position="85"/>
    </location>
</feature>